<evidence type="ECO:0000259" key="3">
    <source>
        <dbReference type="PROSITE" id="PS51671"/>
    </source>
</evidence>
<dbReference type="PANTHER" id="PTHR42706:SF1">
    <property type="entry name" value="FORMYLTETRAHYDROFOLATE DEFORMYLASE 2, MITOCHONDRIAL"/>
    <property type="match status" value="1"/>
</dbReference>
<dbReference type="InterPro" id="IPR036477">
    <property type="entry name" value="Formyl_transf_N_sf"/>
</dbReference>
<gene>
    <name evidence="4" type="ORF">METZ01_LOCUS499588</name>
</gene>
<evidence type="ECO:0000313" key="4">
    <source>
        <dbReference type="EMBL" id="SVE46734.1"/>
    </source>
</evidence>
<sequence length="210" mass="24201">MNKIIIQLICPDQRGIISRLTSILYKTNNNILSIQQHIDKEREKFYIRLSVDINSEMKFPEKELVNLNKELKGEMHLLNSNKKINVAILGTKESEPVYDLLIKNKSSELKCNFPIIISNHNNLSTVAKQFSVDFHRIDNDIQLLEILKSNHIDLIVLARYMQIIPDSIVKLYKNNIINIHHGFLPAFKGAKPYHQAYNKGVKIVGATAHY</sequence>
<reference evidence="4" key="1">
    <citation type="submission" date="2018-05" db="EMBL/GenBank/DDBJ databases">
        <authorList>
            <person name="Lanie J.A."/>
            <person name="Ng W.-L."/>
            <person name="Kazmierczak K.M."/>
            <person name="Andrzejewski T.M."/>
            <person name="Davidsen T.M."/>
            <person name="Wayne K.J."/>
            <person name="Tettelin H."/>
            <person name="Glass J.I."/>
            <person name="Rusch D."/>
            <person name="Podicherti R."/>
            <person name="Tsui H.-C.T."/>
            <person name="Winkler M.E."/>
        </authorList>
    </citation>
    <scope>NUCLEOTIDE SEQUENCE</scope>
</reference>
<dbReference type="GO" id="GO:0006730">
    <property type="term" value="P:one-carbon metabolic process"/>
    <property type="evidence" value="ECO:0007669"/>
    <property type="project" value="UniProtKB-KW"/>
</dbReference>
<evidence type="ECO:0000256" key="1">
    <source>
        <dbReference type="ARBA" id="ARBA00022563"/>
    </source>
</evidence>
<name>A0A383DQX5_9ZZZZ</name>
<dbReference type="InterPro" id="IPR004810">
    <property type="entry name" value="PurU"/>
</dbReference>
<accession>A0A383DQX5</accession>
<dbReference type="SUPFAM" id="SSF55021">
    <property type="entry name" value="ACT-like"/>
    <property type="match status" value="1"/>
</dbReference>
<dbReference type="Gene3D" id="3.30.70.260">
    <property type="match status" value="1"/>
</dbReference>
<keyword evidence="2" id="KW-0378">Hydrolase</keyword>
<protein>
    <recommendedName>
        <fullName evidence="3">ACT domain-containing protein</fullName>
    </recommendedName>
</protein>
<dbReference type="Gene3D" id="3.40.50.170">
    <property type="entry name" value="Formyl transferase, N-terminal domain"/>
    <property type="match status" value="1"/>
</dbReference>
<dbReference type="PRINTS" id="PR01575">
    <property type="entry name" value="FFH4HYDRLASE"/>
</dbReference>
<dbReference type="GO" id="GO:0008864">
    <property type="term" value="F:formyltetrahydrofolate deformylase activity"/>
    <property type="evidence" value="ECO:0007669"/>
    <property type="project" value="InterPro"/>
</dbReference>
<dbReference type="EMBL" id="UINC01219313">
    <property type="protein sequence ID" value="SVE46734.1"/>
    <property type="molecule type" value="Genomic_DNA"/>
</dbReference>
<dbReference type="InterPro" id="IPR002376">
    <property type="entry name" value="Formyl_transf_N"/>
</dbReference>
<dbReference type="InterPro" id="IPR002912">
    <property type="entry name" value="ACT_dom"/>
</dbReference>
<feature type="non-terminal residue" evidence="4">
    <location>
        <position position="210"/>
    </location>
</feature>
<dbReference type="Pfam" id="PF00551">
    <property type="entry name" value="Formyl_trans_N"/>
    <property type="match status" value="1"/>
</dbReference>
<dbReference type="SUPFAM" id="SSF53328">
    <property type="entry name" value="Formyltransferase"/>
    <property type="match status" value="1"/>
</dbReference>
<dbReference type="PROSITE" id="PS51671">
    <property type="entry name" value="ACT"/>
    <property type="match status" value="1"/>
</dbReference>
<dbReference type="Pfam" id="PF01842">
    <property type="entry name" value="ACT"/>
    <property type="match status" value="1"/>
</dbReference>
<organism evidence="4">
    <name type="scientific">marine metagenome</name>
    <dbReference type="NCBI Taxonomy" id="408172"/>
    <lineage>
        <taxon>unclassified sequences</taxon>
        <taxon>metagenomes</taxon>
        <taxon>ecological metagenomes</taxon>
    </lineage>
</organism>
<proteinExistence type="predicted"/>
<feature type="domain" description="ACT" evidence="3">
    <location>
        <begin position="5"/>
        <end position="85"/>
    </location>
</feature>
<dbReference type="AlphaFoldDB" id="A0A383DQX5"/>
<dbReference type="PANTHER" id="PTHR42706">
    <property type="entry name" value="FORMYLTETRAHYDROFOLATE DEFORMYLASE"/>
    <property type="match status" value="1"/>
</dbReference>
<evidence type="ECO:0000256" key="2">
    <source>
        <dbReference type="ARBA" id="ARBA00022801"/>
    </source>
</evidence>
<dbReference type="GO" id="GO:0006189">
    <property type="term" value="P:'de novo' IMP biosynthetic process"/>
    <property type="evidence" value="ECO:0007669"/>
    <property type="project" value="InterPro"/>
</dbReference>
<dbReference type="InterPro" id="IPR045865">
    <property type="entry name" value="ACT-like_dom_sf"/>
</dbReference>
<keyword evidence="1" id="KW-0554">One-carbon metabolism</keyword>